<gene>
    <name evidence="2" type="ORF">Micbo1qcDRAFT_169066</name>
</gene>
<reference evidence="3" key="1">
    <citation type="submission" date="2016-02" db="EMBL/GenBank/DDBJ databases">
        <title>Draft genome sequence of Microdochium bolleyi, a fungal endophyte of beachgrass.</title>
        <authorList>
            <consortium name="DOE Joint Genome Institute"/>
            <person name="David A.S."/>
            <person name="May G."/>
            <person name="Haridas S."/>
            <person name="Lim J."/>
            <person name="Wang M."/>
            <person name="Labutti K."/>
            <person name="Lipzen A."/>
            <person name="Barry K."/>
            <person name="Grigoriev I.V."/>
        </authorList>
    </citation>
    <scope>NUCLEOTIDE SEQUENCE [LARGE SCALE GENOMIC DNA]</scope>
    <source>
        <strain evidence="3">J235TASD1</strain>
    </source>
</reference>
<dbReference type="InParanoid" id="A0A136ILF9"/>
<evidence type="ECO:0000313" key="2">
    <source>
        <dbReference type="EMBL" id="KXJ85796.1"/>
    </source>
</evidence>
<feature type="non-terminal residue" evidence="2">
    <location>
        <position position="79"/>
    </location>
</feature>
<dbReference type="PROSITE" id="PS51257">
    <property type="entry name" value="PROKAR_LIPOPROTEIN"/>
    <property type="match status" value="1"/>
</dbReference>
<evidence type="ECO:0000313" key="3">
    <source>
        <dbReference type="Proteomes" id="UP000070501"/>
    </source>
</evidence>
<protein>
    <submittedName>
        <fullName evidence="2">Uncharacterized protein</fullName>
    </submittedName>
</protein>
<evidence type="ECO:0000256" key="1">
    <source>
        <dbReference type="SAM" id="MobiDB-lite"/>
    </source>
</evidence>
<keyword evidence="3" id="KW-1185">Reference proteome</keyword>
<dbReference type="Proteomes" id="UP000070501">
    <property type="component" value="Unassembled WGS sequence"/>
</dbReference>
<feature type="region of interest" description="Disordered" evidence="1">
    <location>
        <begin position="53"/>
        <end position="79"/>
    </location>
</feature>
<accession>A0A136ILF9</accession>
<dbReference type="AlphaFoldDB" id="A0A136ILF9"/>
<organism evidence="2 3">
    <name type="scientific">Microdochium bolleyi</name>
    <dbReference type="NCBI Taxonomy" id="196109"/>
    <lineage>
        <taxon>Eukaryota</taxon>
        <taxon>Fungi</taxon>
        <taxon>Dikarya</taxon>
        <taxon>Ascomycota</taxon>
        <taxon>Pezizomycotina</taxon>
        <taxon>Sordariomycetes</taxon>
        <taxon>Xylariomycetidae</taxon>
        <taxon>Xylariales</taxon>
        <taxon>Microdochiaceae</taxon>
        <taxon>Microdochium</taxon>
    </lineage>
</organism>
<feature type="compositionally biased region" description="Polar residues" evidence="1">
    <location>
        <begin position="64"/>
        <end position="79"/>
    </location>
</feature>
<sequence>MWRLICPQGLCHQNSAVAVGHLTGLGACPETCLVHLIGNVGCLSFLAGSAEADPHNNSNSNNNASKTTASLLITSSESR</sequence>
<dbReference type="EMBL" id="KQ964274">
    <property type="protein sequence ID" value="KXJ85796.1"/>
    <property type="molecule type" value="Genomic_DNA"/>
</dbReference>
<proteinExistence type="predicted"/>
<name>A0A136ILF9_9PEZI</name>